<dbReference type="PANTHER" id="PTHR42894">
    <property type="entry name" value="N-(5'-PHOSPHORIBOSYL)ANTHRANILATE ISOMERASE"/>
    <property type="match status" value="1"/>
</dbReference>
<dbReference type="OMA" id="FHGDESP"/>
<evidence type="ECO:0000256" key="4">
    <source>
        <dbReference type="ARBA" id="ARBA00012572"/>
    </source>
</evidence>
<dbReference type="AlphaFoldDB" id="G8BWX1"/>
<evidence type="ECO:0000256" key="1">
    <source>
        <dbReference type="ARBA" id="ARBA00001164"/>
    </source>
</evidence>
<keyword evidence="9" id="KW-0413">Isomerase</keyword>
<dbReference type="FunFam" id="3.20.20.70:FF:000199">
    <property type="entry name" value="Phosphoribosylanthranilate isomerase"/>
    <property type="match status" value="1"/>
</dbReference>
<dbReference type="HAMAP" id="MF_00135">
    <property type="entry name" value="PRAI"/>
    <property type="match status" value="1"/>
</dbReference>
<evidence type="ECO:0000256" key="3">
    <source>
        <dbReference type="ARBA" id="ARBA00007571"/>
    </source>
</evidence>
<name>G8BWX1_TETPH</name>
<dbReference type="KEGG" id="tpf:TPHA_0H00650"/>
<proteinExistence type="inferred from homology"/>
<dbReference type="RefSeq" id="XP_003686709.1">
    <property type="nucleotide sequence ID" value="XM_003686661.1"/>
</dbReference>
<dbReference type="EMBL" id="HE612863">
    <property type="protein sequence ID" value="CCE64275.1"/>
    <property type="molecule type" value="Genomic_DNA"/>
</dbReference>
<dbReference type="eggNOG" id="KOG4202">
    <property type="taxonomic scope" value="Eukaryota"/>
</dbReference>
<sequence>MSSKIFDDVLANLPVVKTCGLSDVNSAQVAIDSGAALLGVICVPGRKRTVLKDVATEIANRVQESRNSGNSVYLVGVFRNQPKEEVLKIVEDYHLDIIQLHGDEDWKEYYDYIKKPVIKRVLFPRDNELVLDMNRNYMQSGHKENICLPLFDSEAGGTGELLNWSDISHWARSHDDDVRFLLAGGLNPSNVSQAVRLDGLIGVDVSGGTETDGKKDHEKIRSFIKNANT</sequence>
<evidence type="ECO:0000313" key="11">
    <source>
        <dbReference type="EMBL" id="CCE64275.1"/>
    </source>
</evidence>
<dbReference type="Gene3D" id="3.20.20.70">
    <property type="entry name" value="Aldolase class I"/>
    <property type="match status" value="1"/>
</dbReference>
<dbReference type="SUPFAM" id="SSF51366">
    <property type="entry name" value="Ribulose-phoshate binding barrel"/>
    <property type="match status" value="1"/>
</dbReference>
<accession>G8BWX1</accession>
<dbReference type="InterPro" id="IPR001240">
    <property type="entry name" value="PRAI_dom"/>
</dbReference>
<reference evidence="11 12" key="1">
    <citation type="journal article" date="2011" name="Proc. Natl. Acad. Sci. U.S.A.">
        <title>Evolutionary erosion of yeast sex chromosomes by mating-type switching accidents.</title>
        <authorList>
            <person name="Gordon J.L."/>
            <person name="Armisen D."/>
            <person name="Proux-Wera E."/>
            <person name="Oheigeartaigh S.S."/>
            <person name="Byrne K.P."/>
            <person name="Wolfe K.H."/>
        </authorList>
    </citation>
    <scope>NUCLEOTIDE SEQUENCE [LARGE SCALE GENOMIC DNA]</scope>
    <source>
        <strain evidence="12">ATCC 24235 / CBS 4417 / NBRC 1672 / NRRL Y-8282 / UCD 70-5</strain>
    </source>
</reference>
<comment type="pathway">
    <text evidence="2">Amino-acid biosynthesis; L-tryptophan biosynthesis; L-tryptophan from chorismate: step 3/5.</text>
</comment>
<evidence type="ECO:0000256" key="8">
    <source>
        <dbReference type="ARBA" id="ARBA00023141"/>
    </source>
</evidence>
<keyword evidence="7" id="KW-0822">Tryptophan biosynthesis</keyword>
<dbReference type="Pfam" id="PF00697">
    <property type="entry name" value="PRAI"/>
    <property type="match status" value="1"/>
</dbReference>
<evidence type="ECO:0000256" key="7">
    <source>
        <dbReference type="ARBA" id="ARBA00022822"/>
    </source>
</evidence>
<organism evidence="11 12">
    <name type="scientific">Tetrapisispora phaffii (strain ATCC 24235 / CBS 4417 / NBRC 1672 / NRRL Y-8282 / UCD 70-5)</name>
    <name type="common">Yeast</name>
    <name type="synonym">Fabospora phaffii</name>
    <dbReference type="NCBI Taxonomy" id="1071381"/>
    <lineage>
        <taxon>Eukaryota</taxon>
        <taxon>Fungi</taxon>
        <taxon>Dikarya</taxon>
        <taxon>Ascomycota</taxon>
        <taxon>Saccharomycotina</taxon>
        <taxon>Saccharomycetes</taxon>
        <taxon>Saccharomycetales</taxon>
        <taxon>Saccharomycetaceae</taxon>
        <taxon>Tetrapisispora</taxon>
    </lineage>
</organism>
<gene>
    <name evidence="11" type="primary">TPHA0H00650</name>
    <name evidence="11" type="ordered locus">TPHA_0H00650</name>
</gene>
<keyword evidence="12" id="KW-1185">Reference proteome</keyword>
<evidence type="ECO:0000259" key="10">
    <source>
        <dbReference type="Pfam" id="PF00697"/>
    </source>
</evidence>
<feature type="domain" description="N-(5'phosphoribosyl) anthranilate isomerase (PRAI)" evidence="10">
    <location>
        <begin position="16"/>
        <end position="226"/>
    </location>
</feature>
<evidence type="ECO:0000313" key="12">
    <source>
        <dbReference type="Proteomes" id="UP000005666"/>
    </source>
</evidence>
<dbReference type="InterPro" id="IPR044643">
    <property type="entry name" value="TrpF_fam"/>
</dbReference>
<dbReference type="HOGENOM" id="CLU_076364_1_0_1"/>
<dbReference type="EC" id="5.3.1.24" evidence="4"/>
<dbReference type="GeneID" id="11534214"/>
<dbReference type="GO" id="GO:0004640">
    <property type="term" value="F:phosphoribosylanthranilate isomerase activity"/>
    <property type="evidence" value="ECO:0007669"/>
    <property type="project" value="UniProtKB-EC"/>
</dbReference>
<keyword evidence="6" id="KW-0028">Amino-acid biosynthesis</keyword>
<dbReference type="Proteomes" id="UP000005666">
    <property type="component" value="Chromosome 8"/>
</dbReference>
<evidence type="ECO:0000256" key="9">
    <source>
        <dbReference type="ARBA" id="ARBA00023235"/>
    </source>
</evidence>
<evidence type="ECO:0000256" key="5">
    <source>
        <dbReference type="ARBA" id="ARBA00022272"/>
    </source>
</evidence>
<dbReference type="UniPathway" id="UPA00035">
    <property type="reaction ID" value="UER00042"/>
</dbReference>
<comment type="similarity">
    <text evidence="3">Belongs to the TrpF family.</text>
</comment>
<dbReference type="GO" id="GO:0000162">
    <property type="term" value="P:L-tryptophan biosynthetic process"/>
    <property type="evidence" value="ECO:0007669"/>
    <property type="project" value="UniProtKB-UniPathway"/>
</dbReference>
<dbReference type="CDD" id="cd00405">
    <property type="entry name" value="PRAI"/>
    <property type="match status" value="1"/>
</dbReference>
<evidence type="ECO:0000256" key="6">
    <source>
        <dbReference type="ARBA" id="ARBA00022605"/>
    </source>
</evidence>
<dbReference type="PANTHER" id="PTHR42894:SF1">
    <property type="entry name" value="N-(5'-PHOSPHORIBOSYL)ANTHRANILATE ISOMERASE"/>
    <property type="match status" value="1"/>
</dbReference>
<dbReference type="InterPro" id="IPR011060">
    <property type="entry name" value="RibuloseP-bd_barrel"/>
</dbReference>
<keyword evidence="8" id="KW-0057">Aromatic amino acid biosynthesis</keyword>
<dbReference type="STRING" id="1071381.G8BWX1"/>
<dbReference type="InterPro" id="IPR013785">
    <property type="entry name" value="Aldolase_TIM"/>
</dbReference>
<comment type="catalytic activity">
    <reaction evidence="1">
        <text>N-(5-phospho-beta-D-ribosyl)anthranilate = 1-(2-carboxyphenylamino)-1-deoxy-D-ribulose 5-phosphate</text>
        <dbReference type="Rhea" id="RHEA:21540"/>
        <dbReference type="ChEBI" id="CHEBI:18277"/>
        <dbReference type="ChEBI" id="CHEBI:58613"/>
        <dbReference type="EC" id="5.3.1.24"/>
    </reaction>
</comment>
<protein>
    <recommendedName>
        <fullName evidence="5">N-(5'-phosphoribosyl)anthranilate isomerase</fullName>
        <ecNumber evidence="4">5.3.1.24</ecNumber>
    </recommendedName>
</protein>
<dbReference type="OrthoDB" id="524799at2759"/>
<evidence type="ECO:0000256" key="2">
    <source>
        <dbReference type="ARBA" id="ARBA00004664"/>
    </source>
</evidence>